<dbReference type="Gene3D" id="3.40.50.1110">
    <property type="entry name" value="SGNH hydrolase"/>
    <property type="match status" value="1"/>
</dbReference>
<dbReference type="AlphaFoldDB" id="A0AAW1YJH0"/>
<dbReference type="GO" id="GO:0016042">
    <property type="term" value="P:lipid catabolic process"/>
    <property type="evidence" value="ECO:0007669"/>
    <property type="project" value="UniProtKB-KW"/>
</dbReference>
<dbReference type="CDD" id="cd01837">
    <property type="entry name" value="SGNH_plant_lipase_like"/>
    <property type="match status" value="1"/>
</dbReference>
<accession>A0AAW1YJH0</accession>
<dbReference type="InterPro" id="IPR036514">
    <property type="entry name" value="SGNH_hydro_sf"/>
</dbReference>
<dbReference type="SUPFAM" id="SSF52266">
    <property type="entry name" value="SGNH hydrolase"/>
    <property type="match status" value="1"/>
</dbReference>
<dbReference type="Proteomes" id="UP001457282">
    <property type="component" value="Unassembled WGS sequence"/>
</dbReference>
<reference evidence="4 5" key="1">
    <citation type="journal article" date="2023" name="G3 (Bethesda)">
        <title>A chromosome-length genome assembly and annotation of blackberry (Rubus argutus, cv. 'Hillquist').</title>
        <authorList>
            <person name="Bruna T."/>
            <person name="Aryal R."/>
            <person name="Dudchenko O."/>
            <person name="Sargent D.J."/>
            <person name="Mead D."/>
            <person name="Buti M."/>
            <person name="Cavallini A."/>
            <person name="Hytonen T."/>
            <person name="Andres J."/>
            <person name="Pham M."/>
            <person name="Weisz D."/>
            <person name="Mascagni F."/>
            <person name="Usai G."/>
            <person name="Natali L."/>
            <person name="Bassil N."/>
            <person name="Fernandez G.E."/>
            <person name="Lomsadze A."/>
            <person name="Armour M."/>
            <person name="Olukolu B."/>
            <person name="Poorten T."/>
            <person name="Britton C."/>
            <person name="Davik J."/>
            <person name="Ashrafi H."/>
            <person name="Aiden E.L."/>
            <person name="Borodovsky M."/>
            <person name="Worthington M."/>
        </authorList>
    </citation>
    <scope>NUCLEOTIDE SEQUENCE [LARGE SCALE GENOMIC DNA]</scope>
    <source>
        <strain evidence="4">PI 553951</strain>
    </source>
</reference>
<dbReference type="InterPro" id="IPR001087">
    <property type="entry name" value="GDSL"/>
</dbReference>
<evidence type="ECO:0000256" key="3">
    <source>
        <dbReference type="ARBA" id="ARBA00022963"/>
    </source>
</evidence>
<keyword evidence="2" id="KW-0378">Hydrolase</keyword>
<dbReference type="InterPro" id="IPR035669">
    <property type="entry name" value="SGNH_plant_lipase-like"/>
</dbReference>
<name>A0AAW1YJH0_RUBAR</name>
<dbReference type="PANTHER" id="PTHR45648">
    <property type="entry name" value="GDSL LIPASE/ACYLHYDROLASE FAMILY PROTEIN (AFU_ORTHOLOGUE AFUA_4G14700)"/>
    <property type="match status" value="1"/>
</dbReference>
<keyword evidence="3" id="KW-0443">Lipid metabolism</keyword>
<evidence type="ECO:0000313" key="5">
    <source>
        <dbReference type="Proteomes" id="UP001457282"/>
    </source>
</evidence>
<dbReference type="Pfam" id="PF00657">
    <property type="entry name" value="Lipase_GDSL"/>
    <property type="match status" value="1"/>
</dbReference>
<evidence type="ECO:0000313" key="4">
    <source>
        <dbReference type="EMBL" id="KAK9948775.1"/>
    </source>
</evidence>
<protein>
    <submittedName>
        <fullName evidence="4">Uncharacterized protein</fullName>
    </submittedName>
</protein>
<dbReference type="InterPro" id="IPR051058">
    <property type="entry name" value="GDSL_Est/Lipase"/>
</dbReference>
<evidence type="ECO:0000256" key="1">
    <source>
        <dbReference type="ARBA" id="ARBA00008668"/>
    </source>
</evidence>
<organism evidence="4 5">
    <name type="scientific">Rubus argutus</name>
    <name type="common">Southern blackberry</name>
    <dbReference type="NCBI Taxonomy" id="59490"/>
    <lineage>
        <taxon>Eukaryota</taxon>
        <taxon>Viridiplantae</taxon>
        <taxon>Streptophyta</taxon>
        <taxon>Embryophyta</taxon>
        <taxon>Tracheophyta</taxon>
        <taxon>Spermatophyta</taxon>
        <taxon>Magnoliopsida</taxon>
        <taxon>eudicotyledons</taxon>
        <taxon>Gunneridae</taxon>
        <taxon>Pentapetalae</taxon>
        <taxon>rosids</taxon>
        <taxon>fabids</taxon>
        <taxon>Rosales</taxon>
        <taxon>Rosaceae</taxon>
        <taxon>Rosoideae</taxon>
        <taxon>Rosoideae incertae sedis</taxon>
        <taxon>Rubus</taxon>
    </lineage>
</organism>
<proteinExistence type="inferred from homology"/>
<comment type="similarity">
    <text evidence="1">Belongs to the 'GDSL' lipolytic enzyme family.</text>
</comment>
<keyword evidence="5" id="KW-1185">Reference proteome</keyword>
<dbReference type="EMBL" id="JBEDUW010000001">
    <property type="protein sequence ID" value="KAK9948775.1"/>
    <property type="molecule type" value="Genomic_DNA"/>
</dbReference>
<keyword evidence="3" id="KW-0442">Lipid degradation</keyword>
<evidence type="ECO:0000256" key="2">
    <source>
        <dbReference type="ARBA" id="ARBA00022801"/>
    </source>
</evidence>
<comment type="caution">
    <text evidence="4">The sequence shown here is derived from an EMBL/GenBank/DDBJ whole genome shotgun (WGS) entry which is preliminary data.</text>
</comment>
<dbReference type="GO" id="GO:0016788">
    <property type="term" value="F:hydrolase activity, acting on ester bonds"/>
    <property type="evidence" value="ECO:0007669"/>
    <property type="project" value="InterPro"/>
</dbReference>
<gene>
    <name evidence="4" type="ORF">M0R45_004337</name>
</gene>
<sequence length="380" mass="41438">MILTMAIIRSYITLALVGLVLLLINNLSYVAYAAESEGLGASFIFGDSLVDAGNNNYLSTLSKANIRPNGIDFKPSGGNPTGRYTNGRTIGDIVGEELGQPNYAVPFLAPNATGKAILYGVNYASGGAGIMNATGRIFVNRVGMDIQIDYFNETRKQIDKLLGPSKAKEYISKRSIFSITIGANDFLNNYLLPVLSIGARISETPDGFIADLITHFRAQLTRLYQLDARKFVIGNVGPIGCIPYQKTINQLNQDQCVDLPNKLARQYNGKLKDLLAELNDNLSGSTFVYANVYDLVSELITNYEKYGFSTASRACCGNGGQFAGIVPCGPTSSMCSDRSMHVFWDPYHPSEAANLILAKKLLDGDTRIISPMNLRQLRDH</sequence>
<dbReference type="PANTHER" id="PTHR45648:SF1">
    <property type="entry name" value="GDSL ESTERASE_LIPASE"/>
    <property type="match status" value="1"/>
</dbReference>